<evidence type="ECO:0000259" key="4">
    <source>
        <dbReference type="Pfam" id="PF00205"/>
    </source>
</evidence>
<dbReference type="SUPFAM" id="SSF52467">
    <property type="entry name" value="DHS-like NAD/FAD-binding domain"/>
    <property type="match status" value="1"/>
</dbReference>
<evidence type="ECO:0000256" key="3">
    <source>
        <dbReference type="RuleBase" id="RU362132"/>
    </source>
</evidence>
<gene>
    <name evidence="7" type="ORF">SXIM_06450</name>
</gene>
<reference evidence="7" key="1">
    <citation type="submission" date="2019-08" db="EMBL/GenBank/DDBJ databases">
        <title>Complete genome sequence of a mangrove-derived Streptomyces xiamenensis.</title>
        <authorList>
            <person name="Xu J."/>
        </authorList>
    </citation>
    <scope>NUCLEOTIDE SEQUENCE</scope>
    <source>
        <strain evidence="7">318</strain>
    </source>
</reference>
<dbReference type="CDD" id="cd07039">
    <property type="entry name" value="TPP_PYR_POX"/>
    <property type="match status" value="1"/>
</dbReference>
<dbReference type="SUPFAM" id="SSF52518">
    <property type="entry name" value="Thiamin diphosphate-binding fold (THDP-binding)"/>
    <property type="match status" value="2"/>
</dbReference>
<dbReference type="Gene3D" id="3.40.50.1220">
    <property type="entry name" value="TPP-binding domain"/>
    <property type="match status" value="1"/>
</dbReference>
<dbReference type="Proteomes" id="UP000034034">
    <property type="component" value="Chromosome"/>
</dbReference>
<dbReference type="CDD" id="cd02014">
    <property type="entry name" value="TPP_POX"/>
    <property type="match status" value="1"/>
</dbReference>
<evidence type="ECO:0000256" key="2">
    <source>
        <dbReference type="ARBA" id="ARBA00023052"/>
    </source>
</evidence>
<dbReference type="PANTHER" id="PTHR42981">
    <property type="entry name" value="PYRUVATE DEHYDROGENASE [UBIQUINONE]"/>
    <property type="match status" value="1"/>
</dbReference>
<dbReference type="KEGG" id="sxi:SXIM_06450"/>
<proteinExistence type="inferred from homology"/>
<dbReference type="Gene3D" id="3.40.50.970">
    <property type="match status" value="2"/>
</dbReference>
<dbReference type="InterPro" id="IPR011766">
    <property type="entry name" value="TPP_enzyme_TPP-bd"/>
</dbReference>
<dbReference type="InterPro" id="IPR000399">
    <property type="entry name" value="TPP-bd_CS"/>
</dbReference>
<dbReference type="Pfam" id="PF02775">
    <property type="entry name" value="TPP_enzyme_C"/>
    <property type="match status" value="1"/>
</dbReference>
<dbReference type="InterPro" id="IPR012001">
    <property type="entry name" value="Thiamin_PyroP_enz_TPP-bd_dom"/>
</dbReference>
<comment type="similarity">
    <text evidence="1 3">Belongs to the TPP enzyme family.</text>
</comment>
<name>A0A0F7FQB4_9ACTN</name>
<feature type="domain" description="Thiamine pyrophosphate enzyme central" evidence="4">
    <location>
        <begin position="198"/>
        <end position="328"/>
    </location>
</feature>
<protein>
    <submittedName>
        <fullName evidence="7">Pyruvate dehydrogenase (Cytochrome)</fullName>
    </submittedName>
</protein>
<dbReference type="RefSeq" id="WP_046722889.1">
    <property type="nucleotide sequence ID" value="NZ_CP009922.3"/>
</dbReference>
<keyword evidence="8" id="KW-1185">Reference proteome</keyword>
<dbReference type="InterPro" id="IPR047211">
    <property type="entry name" value="POXB-like"/>
</dbReference>
<dbReference type="NCBIfam" id="NF006129">
    <property type="entry name" value="PRK08273.1"/>
    <property type="match status" value="1"/>
</dbReference>
<evidence type="ECO:0000313" key="8">
    <source>
        <dbReference type="Proteomes" id="UP000034034"/>
    </source>
</evidence>
<dbReference type="GO" id="GO:0000287">
    <property type="term" value="F:magnesium ion binding"/>
    <property type="evidence" value="ECO:0007669"/>
    <property type="project" value="InterPro"/>
</dbReference>
<dbReference type="InterPro" id="IPR029061">
    <property type="entry name" value="THDP-binding"/>
</dbReference>
<dbReference type="AlphaFoldDB" id="A0A0F7FQB4"/>
<dbReference type="GO" id="GO:0003824">
    <property type="term" value="F:catalytic activity"/>
    <property type="evidence" value="ECO:0007669"/>
    <property type="project" value="InterPro"/>
</dbReference>
<accession>A0A0F7FQB4</accession>
<evidence type="ECO:0000256" key="1">
    <source>
        <dbReference type="ARBA" id="ARBA00007812"/>
    </source>
</evidence>
<dbReference type="Pfam" id="PF02776">
    <property type="entry name" value="TPP_enzyme_N"/>
    <property type="match status" value="1"/>
</dbReference>
<feature type="domain" description="Thiamine pyrophosphate enzyme N-terminal TPP-binding" evidence="6">
    <location>
        <begin position="4"/>
        <end position="119"/>
    </location>
</feature>
<evidence type="ECO:0000259" key="6">
    <source>
        <dbReference type="Pfam" id="PF02776"/>
    </source>
</evidence>
<keyword evidence="2 3" id="KW-0786">Thiamine pyrophosphate</keyword>
<dbReference type="PANTHER" id="PTHR42981:SF2">
    <property type="entry name" value="PYRUVATE DEHYDROGENASE [UBIQUINONE]"/>
    <property type="match status" value="1"/>
</dbReference>
<dbReference type="PROSITE" id="PS00187">
    <property type="entry name" value="TPP_ENZYMES"/>
    <property type="match status" value="1"/>
</dbReference>
<evidence type="ECO:0000313" key="7">
    <source>
        <dbReference type="EMBL" id="AKG42029.1"/>
    </source>
</evidence>
<evidence type="ECO:0000259" key="5">
    <source>
        <dbReference type="Pfam" id="PF02775"/>
    </source>
</evidence>
<dbReference type="InterPro" id="IPR012000">
    <property type="entry name" value="Thiamin_PyroP_enz_cen_dom"/>
</dbReference>
<sequence>MGEKVADFLLRRLREWDVEHVFGYAGDGINGLLAAWGRAADDPMFVQARHEEMAAFEAVGYAKYSGRLGVCVATSGPGAIHLSNGLYDAKLDHVPVVAIIGQTNRSAMGGSYQQEVDLANLFKDVASDFLETVTVPEQLPNVLDRAIRTAYGRRTVTAVIVPADVQELEYEAPSHAFKMVPSSLGLGRSAPVPAREDLERAAAVLNAGERVAVLVGQGAAGARAEVEQAAEVLSAGVAKALLGKDVLSDELPYVTGAIGLLGTRPSYELMQGCDTLLTIGSSFPYAQFLPEFGQARAVQIEIDPHMAGMRYPYEVNLIGDAATALRELLPLLEPKKHGKWRKDLERDVARWWEVMDRRAATEADPVNPEYVAAALSPLLPDDVMLAADSGSAANWYARHLRLRPGMSGSLSGTLATMGPGVPYLIGAKFAHPERPAIALVGDGAMQMNGMAELITASRYWRRWSDPRLIVGVLNNQDLNQVTWEMRSMSGAPQFEPSQHLPDVPYAEFARSIGLHGIRVDEPGGVESAWRQALAADRPCLLEFVTDPAVPPIPPHATWEQAQATAEALLRGDSDRTNVVKRGIKQKVQEFLPDLKGLNRG</sequence>
<dbReference type="Pfam" id="PF00205">
    <property type="entry name" value="TPP_enzyme_M"/>
    <property type="match status" value="1"/>
</dbReference>
<dbReference type="InterPro" id="IPR047210">
    <property type="entry name" value="TPP_PYR_POXB-like"/>
</dbReference>
<feature type="domain" description="Thiamine pyrophosphate enzyme TPP-binding" evidence="5">
    <location>
        <begin position="388"/>
        <end position="542"/>
    </location>
</feature>
<dbReference type="PATRIC" id="fig|408015.6.peg.675"/>
<keyword evidence="7" id="KW-0670">Pyruvate</keyword>
<organism evidence="7 8">
    <name type="scientific">Streptomyces xiamenensis</name>
    <dbReference type="NCBI Taxonomy" id="408015"/>
    <lineage>
        <taxon>Bacteria</taxon>
        <taxon>Bacillati</taxon>
        <taxon>Actinomycetota</taxon>
        <taxon>Actinomycetes</taxon>
        <taxon>Kitasatosporales</taxon>
        <taxon>Streptomycetaceae</taxon>
        <taxon>Streptomyces</taxon>
    </lineage>
</organism>
<dbReference type="GO" id="GO:0030976">
    <property type="term" value="F:thiamine pyrophosphate binding"/>
    <property type="evidence" value="ECO:0007669"/>
    <property type="project" value="InterPro"/>
</dbReference>
<dbReference type="STRING" id="408015.SXIM_06450"/>
<dbReference type="HOGENOM" id="CLU_013748_3_0_11"/>
<dbReference type="InterPro" id="IPR047212">
    <property type="entry name" value="TPP_POXB-like"/>
</dbReference>
<dbReference type="EMBL" id="CP009922">
    <property type="protein sequence ID" value="AKG42029.1"/>
    <property type="molecule type" value="Genomic_DNA"/>
</dbReference>
<dbReference type="InterPro" id="IPR029035">
    <property type="entry name" value="DHS-like_NAD/FAD-binding_dom"/>
</dbReference>